<feature type="repeat" description="WD" evidence="4">
    <location>
        <begin position="293"/>
        <end position="334"/>
    </location>
</feature>
<keyword evidence="3" id="KW-0677">Repeat</keyword>
<dbReference type="PROSITE" id="PS50294">
    <property type="entry name" value="WD_REPEATS_REGION"/>
    <property type="match status" value="8"/>
</dbReference>
<name>A0AA38WVY9_9EURO</name>
<evidence type="ECO:0000256" key="3">
    <source>
        <dbReference type="ARBA" id="ARBA00022737"/>
    </source>
</evidence>
<feature type="repeat" description="WD" evidence="4">
    <location>
        <begin position="377"/>
        <end position="418"/>
    </location>
</feature>
<dbReference type="InterPro" id="IPR045223">
    <property type="entry name" value="RACK1-like"/>
</dbReference>
<accession>A0AA38WVY9</accession>
<dbReference type="Proteomes" id="UP001172673">
    <property type="component" value="Unassembled WGS sequence"/>
</dbReference>
<evidence type="ECO:0000256" key="1">
    <source>
        <dbReference type="ARBA" id="ARBA00007253"/>
    </source>
</evidence>
<dbReference type="InterPro" id="IPR036322">
    <property type="entry name" value="WD40_repeat_dom_sf"/>
</dbReference>
<feature type="repeat" description="WD" evidence="4">
    <location>
        <begin position="251"/>
        <end position="292"/>
    </location>
</feature>
<dbReference type="InterPro" id="IPR010730">
    <property type="entry name" value="HET"/>
</dbReference>
<evidence type="ECO:0000256" key="2">
    <source>
        <dbReference type="ARBA" id="ARBA00022574"/>
    </source>
</evidence>
<dbReference type="PROSITE" id="PS00678">
    <property type="entry name" value="WD_REPEATS_1"/>
    <property type="match status" value="1"/>
</dbReference>
<dbReference type="Pfam" id="PF00400">
    <property type="entry name" value="WD40"/>
    <property type="match status" value="8"/>
</dbReference>
<dbReference type="CDD" id="cd00200">
    <property type="entry name" value="WD40"/>
    <property type="match status" value="1"/>
</dbReference>
<reference evidence="6" key="1">
    <citation type="submission" date="2022-10" db="EMBL/GenBank/DDBJ databases">
        <title>Culturing micro-colonial fungi from biological soil crusts in the Mojave desert and describing Neophaeococcomyces mojavensis, and introducing the new genera and species Taxawa tesnikishii.</title>
        <authorList>
            <person name="Kurbessoian T."/>
            <person name="Stajich J.E."/>
        </authorList>
    </citation>
    <scope>NUCLEOTIDE SEQUENCE</scope>
    <source>
        <strain evidence="6">TK_41</strain>
    </source>
</reference>
<feature type="domain" description="Heterokaryon incompatibility" evidence="5">
    <location>
        <begin position="25"/>
        <end position="121"/>
    </location>
</feature>
<dbReference type="PROSITE" id="PS50082">
    <property type="entry name" value="WD_REPEATS_2"/>
    <property type="match status" value="8"/>
</dbReference>
<dbReference type="Pfam" id="PF06985">
    <property type="entry name" value="HET"/>
    <property type="match status" value="1"/>
</dbReference>
<keyword evidence="7" id="KW-1185">Reference proteome</keyword>
<evidence type="ECO:0000256" key="4">
    <source>
        <dbReference type="PROSITE-ProRule" id="PRU00221"/>
    </source>
</evidence>
<evidence type="ECO:0000313" key="7">
    <source>
        <dbReference type="Proteomes" id="UP001172673"/>
    </source>
</evidence>
<dbReference type="EMBL" id="JAPDRK010000032">
    <property type="protein sequence ID" value="KAJ9601901.1"/>
    <property type="molecule type" value="Genomic_DNA"/>
</dbReference>
<dbReference type="InterPro" id="IPR001680">
    <property type="entry name" value="WD40_rpt"/>
</dbReference>
<dbReference type="Gene3D" id="2.130.10.10">
    <property type="entry name" value="YVTN repeat-like/Quinoprotein amine dehydrogenase"/>
    <property type="match status" value="3"/>
</dbReference>
<feature type="repeat" description="WD" evidence="4">
    <location>
        <begin position="335"/>
        <end position="376"/>
    </location>
</feature>
<dbReference type="GO" id="GO:0043022">
    <property type="term" value="F:ribosome binding"/>
    <property type="evidence" value="ECO:0007669"/>
    <property type="project" value="InterPro"/>
</dbReference>
<dbReference type="SMART" id="SM00320">
    <property type="entry name" value="WD40"/>
    <property type="match status" value="8"/>
</dbReference>
<sequence>MRLLERQTNGDLVFHEPAVGDSPAYAILSHTWLADNNQEISFQDVQAGTGKNKDGWVKIQFCADKAAADGLPYFWIDTCCIDKSSSAELQEAINSMFRWYRNAAICYVYLSDVSSSAFNDKSNQLPFESVFRQSRWFTRGWTLQELLAPVSVEFFSKEGIRLGDEKSLERQIHEITGIPVLAIRGTPLYQFRVNERFIWAHKRKTTREEDWAYSLLGIFDIFMPLIYGEGWERAVIRLRKEIYEASKVKVLEGHSGGVSAMAFSPDGKQLVSASHGRTVRLWDTGSATPLQTLEGRSGGVSAVAFSPDGKQLVSTSDDETVRLWDVVSGAPLQQLRGHFGRVSAVAFSPDGKQLASASDDKTVRLWGTGSGTRLHTLRGHSGRVSAVAFSPDSKQLISTSDDKTVRLWDAGSGTRLHTLEGHSGRVSAVVFSPDSKQLVSASHDKTVRLWDAGSGTRLHTLESHWGWSSAVAFSPDGKQVIATTDGKMVKLWDTGSGTPLRTLRGHSGRVSAVAFSPDSKQLVSTSDDKTVRLWDTGAGTPLQTLEGHSGGVSAVAFSPDGKHLASASSDDGTVRLWPIGYIALF</sequence>
<dbReference type="InterPro" id="IPR020472">
    <property type="entry name" value="WD40_PAC1"/>
</dbReference>
<evidence type="ECO:0000313" key="6">
    <source>
        <dbReference type="EMBL" id="KAJ9601901.1"/>
    </source>
</evidence>
<keyword evidence="2 4" id="KW-0853">WD repeat</keyword>
<dbReference type="PANTHER" id="PTHR19868">
    <property type="entry name" value="RECEPTOR FOR ACTIVATED PROTEIN KINASE C RACK1"/>
    <property type="match status" value="1"/>
</dbReference>
<dbReference type="SUPFAM" id="SSF50978">
    <property type="entry name" value="WD40 repeat-like"/>
    <property type="match status" value="1"/>
</dbReference>
<dbReference type="GO" id="GO:0045182">
    <property type="term" value="F:translation regulator activity"/>
    <property type="evidence" value="ECO:0007669"/>
    <property type="project" value="InterPro"/>
</dbReference>
<dbReference type="InterPro" id="IPR019775">
    <property type="entry name" value="WD40_repeat_CS"/>
</dbReference>
<feature type="repeat" description="WD" evidence="4">
    <location>
        <begin position="461"/>
        <end position="502"/>
    </location>
</feature>
<feature type="repeat" description="WD" evidence="4">
    <location>
        <begin position="545"/>
        <end position="577"/>
    </location>
</feature>
<organism evidence="6 7">
    <name type="scientific">Cladophialophora chaetospira</name>
    <dbReference type="NCBI Taxonomy" id="386627"/>
    <lineage>
        <taxon>Eukaryota</taxon>
        <taxon>Fungi</taxon>
        <taxon>Dikarya</taxon>
        <taxon>Ascomycota</taxon>
        <taxon>Pezizomycotina</taxon>
        <taxon>Eurotiomycetes</taxon>
        <taxon>Chaetothyriomycetidae</taxon>
        <taxon>Chaetothyriales</taxon>
        <taxon>Herpotrichiellaceae</taxon>
        <taxon>Cladophialophora</taxon>
    </lineage>
</organism>
<comment type="similarity">
    <text evidence="1">Belongs to the WD repeat G protein beta family. Ribosomal protein RACK1 subfamily.</text>
</comment>
<gene>
    <name evidence="6" type="ORF">H2200_013616</name>
</gene>
<protein>
    <recommendedName>
        <fullName evidence="5">Heterokaryon incompatibility domain-containing protein</fullName>
    </recommendedName>
</protein>
<dbReference type="AlphaFoldDB" id="A0AA38WVY9"/>
<feature type="repeat" description="WD" evidence="4">
    <location>
        <begin position="503"/>
        <end position="544"/>
    </location>
</feature>
<comment type="caution">
    <text evidence="6">The sequence shown here is derived from an EMBL/GenBank/DDBJ whole genome shotgun (WGS) entry which is preliminary data.</text>
</comment>
<dbReference type="InterPro" id="IPR015943">
    <property type="entry name" value="WD40/YVTN_repeat-like_dom_sf"/>
</dbReference>
<evidence type="ECO:0000259" key="5">
    <source>
        <dbReference type="Pfam" id="PF06985"/>
    </source>
</evidence>
<dbReference type="PRINTS" id="PR00320">
    <property type="entry name" value="GPROTEINBRPT"/>
</dbReference>
<feature type="repeat" description="WD" evidence="4">
    <location>
        <begin position="419"/>
        <end position="460"/>
    </location>
</feature>
<proteinExistence type="inferred from homology"/>